<evidence type="ECO:0000313" key="3">
    <source>
        <dbReference type="Proteomes" id="UP000076881"/>
    </source>
</evidence>
<reference evidence="2 3" key="1">
    <citation type="journal article" date="2016" name="Genome Biol. Evol.">
        <title>Divergent and convergent evolution of fungal pathogenicity.</title>
        <authorList>
            <person name="Shang Y."/>
            <person name="Xiao G."/>
            <person name="Zheng P."/>
            <person name="Cen K."/>
            <person name="Zhan S."/>
            <person name="Wang C."/>
        </authorList>
    </citation>
    <scope>NUCLEOTIDE SEQUENCE [LARGE SCALE GENOMIC DNA]</scope>
    <source>
        <strain evidence="2 3">RCEF 1005</strain>
    </source>
</reference>
<protein>
    <submittedName>
        <fullName evidence="2">Uncharacterized protein</fullName>
    </submittedName>
</protein>
<sequence length="144" mass="15498">MDTQHAFGDLGAKISFSLGQVLTSEEKLTRFYIAVLTAGVASTLPIAFLNEPLTASNRPSARLSRLKLYGYVLLMVVEATLLASWYLLPTFYAAKSPAAALVKFAVACVTGPAIDMEAKRPHSWLLSSIFLVLAGFGPLCLFAN</sequence>
<feature type="transmembrane region" description="Helical" evidence="1">
    <location>
        <begin position="124"/>
        <end position="143"/>
    </location>
</feature>
<name>A0A168I037_CORDF</name>
<dbReference type="AlphaFoldDB" id="A0A168I037"/>
<accession>A0A168I037</accession>
<keyword evidence="1" id="KW-0812">Transmembrane</keyword>
<dbReference type="Proteomes" id="UP000076881">
    <property type="component" value="Unassembled WGS sequence"/>
</dbReference>
<evidence type="ECO:0000256" key="1">
    <source>
        <dbReference type="SAM" id="Phobius"/>
    </source>
</evidence>
<proteinExistence type="predicted"/>
<feature type="transmembrane region" description="Helical" evidence="1">
    <location>
        <begin position="68"/>
        <end position="88"/>
    </location>
</feature>
<keyword evidence="1" id="KW-1133">Transmembrane helix</keyword>
<evidence type="ECO:0000313" key="2">
    <source>
        <dbReference type="EMBL" id="OAA78544.1"/>
    </source>
</evidence>
<keyword evidence="1" id="KW-0472">Membrane</keyword>
<organism evidence="2 3">
    <name type="scientific">Akanthomyces lecanii RCEF 1005</name>
    <dbReference type="NCBI Taxonomy" id="1081108"/>
    <lineage>
        <taxon>Eukaryota</taxon>
        <taxon>Fungi</taxon>
        <taxon>Dikarya</taxon>
        <taxon>Ascomycota</taxon>
        <taxon>Pezizomycotina</taxon>
        <taxon>Sordariomycetes</taxon>
        <taxon>Hypocreomycetidae</taxon>
        <taxon>Hypocreales</taxon>
        <taxon>Cordycipitaceae</taxon>
        <taxon>Akanthomyces</taxon>
        <taxon>Cordyceps confragosa</taxon>
    </lineage>
</organism>
<keyword evidence="3" id="KW-1185">Reference proteome</keyword>
<dbReference type="EMBL" id="AZHF01000003">
    <property type="protein sequence ID" value="OAA78544.1"/>
    <property type="molecule type" value="Genomic_DNA"/>
</dbReference>
<feature type="transmembrane region" description="Helical" evidence="1">
    <location>
        <begin position="31"/>
        <end position="48"/>
    </location>
</feature>
<gene>
    <name evidence="2" type="ORF">LEL_05367</name>
</gene>
<comment type="caution">
    <text evidence="2">The sequence shown here is derived from an EMBL/GenBank/DDBJ whole genome shotgun (WGS) entry which is preliminary data.</text>
</comment>